<dbReference type="SUPFAM" id="SSF52540">
    <property type="entry name" value="P-loop containing nucleoside triphosphate hydrolases"/>
    <property type="match status" value="1"/>
</dbReference>
<evidence type="ECO:0000313" key="4">
    <source>
        <dbReference type="Proteomes" id="UP000664859"/>
    </source>
</evidence>
<sequence length="949" mass="107939">MNRIVITPVVGQGAAFYLAEQALTQNFTTPGAIWDNTFRNTGQVGDLFAFVDAPNDIVQVFKILDITPPGTGRVWWNAGSTREVLHLSACITTTSWTQYRDTNVQVQNQMSARLATFDDTAQRKLESVYGTWKAELERRELELDRAGLQLVNDKWLAVIEKEMSRVQSTRTQILQSLSKKARDELKAREREVDRKVESDLQHDARYKSLKEQVESDKQRIQRGKKAIQAMNSRSWTEIGQDWFHSVKTLLSRKADAKPLRELADEQKVLQQSVLTLEVGLQQKQEHLANLKRVAVTEAHTAFMKERIDAANATSTKLSQEVVTALNELSALVKDAASAITSAREAIHRHISAMNENLAELADAVMTHADNVHALIAKYESMHIDVAHKQGSADFMVMVLSALHTLPPMQKPRVMESRCGLAKKSDYRKMNYDSGSSTYDPEYGSDEEDRDNTGKTYPFEPETYQRAVAQMAAPSWHMNLLMYWGPGSGKTCAILLGLQRAAQYYLRHPPRDKYGVPVEPGALILMQNTAGLEEYFSELNKFCIDKDEMRGLRVREVKRPKFSDDDDDDRPRRSTSLRGRSTHAKSTKQTHPYKNSHEWCFLTKDLKRVVLRVIVHKLSSPLLVATEWRKGPIDREQKAPAGSPYWEIPRVGCIIVDEAHNLFDTSQMKTSQHSNHAVKFIDQMVARPDIRRLFSTGTPVADSSSFTNLMKLLDLLRHPSPPGADMLASAPACTQTVDLESDTGRMTDIDELEDIAKASKQADRNAINEQLRKYAIERAVRKPWFYQLPNDDYMWKPCAEHTFKQMMYGFVSYVNMEADATAFPQFGVQWSGRKYPKGMVYTKFRPSDFDIAESGLSTELAQKRKEKQTDDLLRKFCTWFEKAMKEDSTIAADDPMKKPELFTLPSRYNDTWTDEQVEQHVIALNKGPDICDHVEPGHQKGSEAMQHVQH</sequence>
<evidence type="ECO:0000256" key="1">
    <source>
        <dbReference type="SAM" id="MobiDB-lite"/>
    </source>
</evidence>
<comment type="caution">
    <text evidence="3">The sequence shown here is derived from an EMBL/GenBank/DDBJ whole genome shotgun (WGS) entry which is preliminary data.</text>
</comment>
<dbReference type="InterPro" id="IPR027417">
    <property type="entry name" value="P-loop_NTPase"/>
</dbReference>
<accession>A0A835YYI7</accession>
<reference evidence="3" key="1">
    <citation type="submission" date="2021-02" db="EMBL/GenBank/DDBJ databases">
        <title>First Annotated Genome of the Yellow-green Alga Tribonema minus.</title>
        <authorList>
            <person name="Mahan K.M."/>
        </authorList>
    </citation>
    <scope>NUCLEOTIDE SEQUENCE</scope>
    <source>
        <strain evidence="3">UTEX B ZZ1240</strain>
    </source>
</reference>
<dbReference type="InterPro" id="IPR014001">
    <property type="entry name" value="Helicase_ATP-bd"/>
</dbReference>
<protein>
    <recommendedName>
        <fullName evidence="2">Helicase ATP-binding domain-containing protein</fullName>
    </recommendedName>
</protein>
<dbReference type="AlphaFoldDB" id="A0A835YYI7"/>
<feature type="region of interest" description="Disordered" evidence="1">
    <location>
        <begin position="560"/>
        <end position="589"/>
    </location>
</feature>
<proteinExistence type="predicted"/>
<evidence type="ECO:0000259" key="2">
    <source>
        <dbReference type="SMART" id="SM00487"/>
    </source>
</evidence>
<dbReference type="SMART" id="SM00487">
    <property type="entry name" value="DEXDc"/>
    <property type="match status" value="1"/>
</dbReference>
<dbReference type="Gene3D" id="3.40.50.300">
    <property type="entry name" value="P-loop containing nucleotide triphosphate hydrolases"/>
    <property type="match status" value="1"/>
</dbReference>
<keyword evidence="4" id="KW-1185">Reference proteome</keyword>
<name>A0A835YYI7_9STRA</name>
<feature type="region of interest" description="Disordered" evidence="1">
    <location>
        <begin position="431"/>
        <end position="454"/>
    </location>
</feature>
<feature type="domain" description="Helicase ATP-binding" evidence="2">
    <location>
        <begin position="456"/>
        <end position="737"/>
    </location>
</feature>
<dbReference type="EMBL" id="JAFCMP010000179">
    <property type="protein sequence ID" value="KAG5183966.1"/>
    <property type="molecule type" value="Genomic_DNA"/>
</dbReference>
<organism evidence="3 4">
    <name type="scientific">Tribonema minus</name>
    <dbReference type="NCBI Taxonomy" id="303371"/>
    <lineage>
        <taxon>Eukaryota</taxon>
        <taxon>Sar</taxon>
        <taxon>Stramenopiles</taxon>
        <taxon>Ochrophyta</taxon>
        <taxon>PX clade</taxon>
        <taxon>Xanthophyceae</taxon>
        <taxon>Tribonematales</taxon>
        <taxon>Tribonemataceae</taxon>
        <taxon>Tribonema</taxon>
    </lineage>
</organism>
<evidence type="ECO:0000313" key="3">
    <source>
        <dbReference type="EMBL" id="KAG5183966.1"/>
    </source>
</evidence>
<dbReference type="Proteomes" id="UP000664859">
    <property type="component" value="Unassembled WGS sequence"/>
</dbReference>
<gene>
    <name evidence="3" type="ORF">JKP88DRAFT_262903</name>
</gene>